<evidence type="ECO:0000313" key="1">
    <source>
        <dbReference type="EMBL" id="NIZ63076.1"/>
    </source>
</evidence>
<dbReference type="Proteomes" id="UP001429564">
    <property type="component" value="Unassembled WGS sequence"/>
</dbReference>
<keyword evidence="2" id="KW-1185">Reference proteome</keyword>
<sequence length="66" mass="7591">MPIERYRLLKTIFFAGQLHLLLGPLSEHYYDSAILPKKQRAGDVSFVAKSKRFACCSQKDNKRYAA</sequence>
<dbReference type="EMBL" id="QHLQ01000027">
    <property type="protein sequence ID" value="NIZ63076.1"/>
    <property type="molecule type" value="Genomic_DNA"/>
</dbReference>
<reference evidence="1 2" key="1">
    <citation type="submission" date="2018-05" db="EMBL/GenBank/DDBJ databases">
        <authorList>
            <person name="Zhang Y.-J."/>
        </authorList>
    </citation>
    <scope>NUCLEOTIDE SEQUENCE [LARGE SCALE GENOMIC DNA]</scope>
    <source>
        <strain evidence="1 2">CY04</strain>
    </source>
</reference>
<protein>
    <submittedName>
        <fullName evidence="1">Uncharacterized protein</fullName>
    </submittedName>
</protein>
<name>A0ABX0WFG0_9RHOB</name>
<proteinExistence type="predicted"/>
<evidence type="ECO:0000313" key="2">
    <source>
        <dbReference type="Proteomes" id="UP001429564"/>
    </source>
</evidence>
<organism evidence="1 2">
    <name type="scientific">Parasedimentitalea denitrificans</name>
    <dbReference type="NCBI Taxonomy" id="2211118"/>
    <lineage>
        <taxon>Bacteria</taxon>
        <taxon>Pseudomonadati</taxon>
        <taxon>Pseudomonadota</taxon>
        <taxon>Alphaproteobacteria</taxon>
        <taxon>Rhodobacterales</taxon>
        <taxon>Paracoccaceae</taxon>
        <taxon>Parasedimentitalea</taxon>
    </lineage>
</organism>
<comment type="caution">
    <text evidence="1">The sequence shown here is derived from an EMBL/GenBank/DDBJ whole genome shotgun (WGS) entry which is preliminary data.</text>
</comment>
<accession>A0ABX0WFG0</accession>
<gene>
    <name evidence="1" type="ORF">DL239_19090</name>
</gene>